<protein>
    <recommendedName>
        <fullName evidence="2">Galectin</fullName>
    </recommendedName>
</protein>
<gene>
    <name evidence="4" type="ORF">PVAND_010188</name>
</gene>
<keyword evidence="1 2" id="KW-0430">Lectin</keyword>
<feature type="domain" description="Galectin" evidence="3">
    <location>
        <begin position="5"/>
        <end position="141"/>
    </location>
</feature>
<comment type="caution">
    <text evidence="4">The sequence shown here is derived from an EMBL/GenBank/DDBJ whole genome shotgun (WGS) entry which is preliminary data.</text>
</comment>
<dbReference type="Gene3D" id="2.60.120.200">
    <property type="match status" value="2"/>
</dbReference>
<accession>A0A9J6CET6</accession>
<dbReference type="PANTHER" id="PTHR11346">
    <property type="entry name" value="GALECTIN"/>
    <property type="match status" value="1"/>
</dbReference>
<dbReference type="AlphaFoldDB" id="A0A9J6CET6"/>
<dbReference type="OrthoDB" id="6251307at2759"/>
<dbReference type="PROSITE" id="PS51304">
    <property type="entry name" value="GALECTIN"/>
    <property type="match status" value="2"/>
</dbReference>
<dbReference type="GO" id="GO:0030246">
    <property type="term" value="F:carbohydrate binding"/>
    <property type="evidence" value="ECO:0007669"/>
    <property type="project" value="UniProtKB-UniRule"/>
</dbReference>
<dbReference type="CDD" id="cd00070">
    <property type="entry name" value="GLECT"/>
    <property type="match status" value="1"/>
</dbReference>
<evidence type="ECO:0000313" key="4">
    <source>
        <dbReference type="EMBL" id="KAG5680697.1"/>
    </source>
</evidence>
<dbReference type="InterPro" id="IPR001079">
    <property type="entry name" value="Galectin_CRD"/>
</dbReference>
<evidence type="ECO:0000256" key="2">
    <source>
        <dbReference type="RuleBase" id="RU102079"/>
    </source>
</evidence>
<proteinExistence type="predicted"/>
<dbReference type="PANTHER" id="PTHR11346:SF147">
    <property type="entry name" value="GALECTIN"/>
    <property type="match status" value="1"/>
</dbReference>
<dbReference type="SMART" id="SM00908">
    <property type="entry name" value="Gal-bind_lectin"/>
    <property type="match status" value="2"/>
</dbReference>
<dbReference type="SMART" id="SM00276">
    <property type="entry name" value="GLECT"/>
    <property type="match status" value="1"/>
</dbReference>
<name>A0A9J6CET6_POLVA</name>
<organism evidence="4 5">
    <name type="scientific">Polypedilum vanderplanki</name>
    <name type="common">Sleeping chironomid midge</name>
    <dbReference type="NCBI Taxonomy" id="319348"/>
    <lineage>
        <taxon>Eukaryota</taxon>
        <taxon>Metazoa</taxon>
        <taxon>Ecdysozoa</taxon>
        <taxon>Arthropoda</taxon>
        <taxon>Hexapoda</taxon>
        <taxon>Insecta</taxon>
        <taxon>Pterygota</taxon>
        <taxon>Neoptera</taxon>
        <taxon>Endopterygota</taxon>
        <taxon>Diptera</taxon>
        <taxon>Nematocera</taxon>
        <taxon>Chironomoidea</taxon>
        <taxon>Chironomidae</taxon>
        <taxon>Chironominae</taxon>
        <taxon>Polypedilum</taxon>
        <taxon>Polypedilum</taxon>
    </lineage>
</organism>
<dbReference type="InterPro" id="IPR013320">
    <property type="entry name" value="ConA-like_dom_sf"/>
</dbReference>
<dbReference type="SUPFAM" id="SSF49899">
    <property type="entry name" value="Concanavalin A-like lectins/glucanases"/>
    <property type="match status" value="2"/>
</dbReference>
<reference evidence="4" key="1">
    <citation type="submission" date="2021-03" db="EMBL/GenBank/DDBJ databases">
        <title>Chromosome level genome of the anhydrobiotic midge Polypedilum vanderplanki.</title>
        <authorList>
            <person name="Yoshida Y."/>
            <person name="Kikawada T."/>
            <person name="Gusev O."/>
        </authorList>
    </citation>
    <scope>NUCLEOTIDE SEQUENCE</scope>
    <source>
        <strain evidence="4">NIAS01</strain>
        <tissue evidence="4">Whole body or cell culture</tissue>
    </source>
</reference>
<sequence>MLTSYIGNLYGPIEVGHIFIISGKTVDGASVFEIDLAASKYDPTDIPLHISVQFHSETIMRNSLIDGAWGEEEIDENLMSSTNPIISGWDFKVLIMTGDEKFHIAINDQPHCTFSYRLTLESIHAIAITGDVQKIFQVDHRRMFPTPWPMLHEEIKRGPEYSFDSPKQFYPGHVFVISAIPCGNHNGTFIIKLHYGASKRQMFHLSARFHQRAVIANSQTDSLDWRKDEERHRFPFCIDQLFKLAVAITENAFVVAFDGEILYTYNYRKFKE</sequence>
<dbReference type="Proteomes" id="UP001107558">
    <property type="component" value="Chromosome 1"/>
</dbReference>
<keyword evidence="5" id="KW-1185">Reference proteome</keyword>
<dbReference type="InterPro" id="IPR044156">
    <property type="entry name" value="Galectin-like"/>
</dbReference>
<evidence type="ECO:0000313" key="5">
    <source>
        <dbReference type="Proteomes" id="UP001107558"/>
    </source>
</evidence>
<evidence type="ECO:0000259" key="3">
    <source>
        <dbReference type="PROSITE" id="PS51304"/>
    </source>
</evidence>
<dbReference type="EMBL" id="JADBJN010000001">
    <property type="protein sequence ID" value="KAG5680697.1"/>
    <property type="molecule type" value="Genomic_DNA"/>
</dbReference>
<feature type="domain" description="Galectin" evidence="3">
    <location>
        <begin position="161"/>
        <end position="272"/>
    </location>
</feature>
<evidence type="ECO:0000256" key="1">
    <source>
        <dbReference type="ARBA" id="ARBA00022734"/>
    </source>
</evidence>
<dbReference type="Pfam" id="PF00337">
    <property type="entry name" value="Gal-bind_lectin"/>
    <property type="match status" value="2"/>
</dbReference>